<dbReference type="InterPro" id="IPR036737">
    <property type="entry name" value="OmpA-like_sf"/>
</dbReference>
<accession>A0A7W8DJ97</accession>
<dbReference type="Pfam" id="PF00691">
    <property type="entry name" value="OmpA"/>
    <property type="match status" value="1"/>
</dbReference>
<evidence type="ECO:0000313" key="4">
    <source>
        <dbReference type="Proteomes" id="UP000590740"/>
    </source>
</evidence>
<dbReference type="RefSeq" id="WP_184338743.1">
    <property type="nucleotide sequence ID" value="NZ_JACHIG010000002.1"/>
</dbReference>
<dbReference type="SUPFAM" id="SSF103088">
    <property type="entry name" value="OmpA-like"/>
    <property type="match status" value="1"/>
</dbReference>
<feature type="domain" description="OmpA-like" evidence="2">
    <location>
        <begin position="56"/>
        <end position="164"/>
    </location>
</feature>
<evidence type="ECO:0000259" key="2">
    <source>
        <dbReference type="PROSITE" id="PS51123"/>
    </source>
</evidence>
<evidence type="ECO:0000256" key="1">
    <source>
        <dbReference type="PROSITE-ProRule" id="PRU00473"/>
    </source>
</evidence>
<keyword evidence="1" id="KW-0472">Membrane</keyword>
<protein>
    <submittedName>
        <fullName evidence="3">Peptidoglycan-associated lipoprotein</fullName>
    </submittedName>
</protein>
<evidence type="ECO:0000313" key="3">
    <source>
        <dbReference type="EMBL" id="MBB5031805.1"/>
    </source>
</evidence>
<dbReference type="Proteomes" id="UP000590740">
    <property type="component" value="Unassembled WGS sequence"/>
</dbReference>
<name>A0A7W8DJ97_9BACT</name>
<organism evidence="3 4">
    <name type="scientific">Prosthecobacter vanneervenii</name>
    <dbReference type="NCBI Taxonomy" id="48466"/>
    <lineage>
        <taxon>Bacteria</taxon>
        <taxon>Pseudomonadati</taxon>
        <taxon>Verrucomicrobiota</taxon>
        <taxon>Verrucomicrobiia</taxon>
        <taxon>Verrucomicrobiales</taxon>
        <taxon>Verrucomicrobiaceae</taxon>
        <taxon>Prosthecobacter</taxon>
    </lineage>
</organism>
<dbReference type="EMBL" id="JACHIG010000002">
    <property type="protein sequence ID" value="MBB5031805.1"/>
    <property type="molecule type" value="Genomic_DNA"/>
</dbReference>
<sequence length="164" mass="17172">MMTALPASTLRLSAALGVSLLLTSCGTIPIPSVLGKSAPETVVYALGPREGYTSPLSTSLKPACPALVFDDGGFLLTDSHQEALSRVAKETLVANKKARLLIAGYTPPNLPADHARSLSERRALAVRQHLIGLGFEAANLQTVGFGNDFSPTGPSSDVVVIYQQ</sequence>
<dbReference type="Gene3D" id="3.30.1330.60">
    <property type="entry name" value="OmpA-like domain"/>
    <property type="match status" value="1"/>
</dbReference>
<keyword evidence="3" id="KW-0449">Lipoprotein</keyword>
<dbReference type="AlphaFoldDB" id="A0A7W8DJ97"/>
<reference evidence="3 4" key="1">
    <citation type="submission" date="2020-08" db="EMBL/GenBank/DDBJ databases">
        <title>Genomic Encyclopedia of Type Strains, Phase IV (KMG-IV): sequencing the most valuable type-strain genomes for metagenomic binning, comparative biology and taxonomic classification.</title>
        <authorList>
            <person name="Goeker M."/>
        </authorList>
    </citation>
    <scope>NUCLEOTIDE SEQUENCE [LARGE SCALE GENOMIC DNA]</scope>
    <source>
        <strain evidence="3 4">DSM 12252</strain>
    </source>
</reference>
<proteinExistence type="predicted"/>
<keyword evidence="4" id="KW-1185">Reference proteome</keyword>
<dbReference type="PROSITE" id="PS51123">
    <property type="entry name" value="OMPA_2"/>
    <property type="match status" value="1"/>
</dbReference>
<comment type="caution">
    <text evidence="3">The sequence shown here is derived from an EMBL/GenBank/DDBJ whole genome shotgun (WGS) entry which is preliminary data.</text>
</comment>
<dbReference type="InterPro" id="IPR006665">
    <property type="entry name" value="OmpA-like"/>
</dbReference>
<gene>
    <name evidence="3" type="ORF">HNQ65_001373</name>
</gene>
<dbReference type="GO" id="GO:0016020">
    <property type="term" value="C:membrane"/>
    <property type="evidence" value="ECO:0007669"/>
    <property type="project" value="UniProtKB-UniRule"/>
</dbReference>